<organism evidence="2 3">
    <name type="scientific">Aquipluma nitroreducens</name>
    <dbReference type="NCBI Taxonomy" id="2010828"/>
    <lineage>
        <taxon>Bacteria</taxon>
        <taxon>Pseudomonadati</taxon>
        <taxon>Bacteroidota</taxon>
        <taxon>Bacteroidia</taxon>
        <taxon>Marinilabiliales</taxon>
        <taxon>Prolixibacteraceae</taxon>
        <taxon>Aquipluma</taxon>
    </lineage>
</organism>
<keyword evidence="3" id="KW-1185">Reference proteome</keyword>
<proteinExistence type="predicted"/>
<accession>A0A5K7S3T7</accession>
<keyword evidence="1" id="KW-0732">Signal</keyword>
<name>A0A5K7S3T7_9BACT</name>
<dbReference type="KEGG" id="anf:AQPE_0375"/>
<evidence type="ECO:0008006" key="4">
    <source>
        <dbReference type="Google" id="ProtNLM"/>
    </source>
</evidence>
<sequence length="222" mass="24172">MKTNIISITFLFLLITTVGLAQDQKVISDESVENAFTIHSINFTAGYYSPEMDYWNDTYLPSKGITETFGGNLAIGANITFLLPANFRTRVGASIWSGEVKGTSVSSVDGLKIGLTRFNLGLLYAPRSIALKGFQPYLGVEGQENLIKNTYDINGTSLSQQGHDISFAPVLGFDRSFGHFNCGLEAKCNLGNYTQEEANQGTVEHEVSIIGAEVSLSIGYKF</sequence>
<feature type="signal peptide" evidence="1">
    <location>
        <begin position="1"/>
        <end position="21"/>
    </location>
</feature>
<feature type="chain" id="PRO_5024292212" description="Outer membrane protein beta-barrel domain-containing protein" evidence="1">
    <location>
        <begin position="22"/>
        <end position="222"/>
    </location>
</feature>
<evidence type="ECO:0000313" key="3">
    <source>
        <dbReference type="Proteomes" id="UP001193389"/>
    </source>
</evidence>
<dbReference type="RefSeq" id="WP_318349330.1">
    <property type="nucleotide sequence ID" value="NZ_AP018694.1"/>
</dbReference>
<dbReference type="Proteomes" id="UP001193389">
    <property type="component" value="Chromosome"/>
</dbReference>
<reference evidence="2" key="1">
    <citation type="journal article" date="2020" name="Int. J. Syst. Evol. Microbiol.">
        <title>Aquipluma nitroreducens gen. nov. sp. nov., a novel facultatively anaerobic bacterium isolated from a freshwater lake.</title>
        <authorList>
            <person name="Watanabe M."/>
            <person name="Kojima H."/>
            <person name="Fukui M."/>
        </authorList>
    </citation>
    <scope>NUCLEOTIDE SEQUENCE</scope>
    <source>
        <strain evidence="2">MeG22</strain>
    </source>
</reference>
<evidence type="ECO:0000313" key="2">
    <source>
        <dbReference type="EMBL" id="BBE16238.1"/>
    </source>
</evidence>
<evidence type="ECO:0000256" key="1">
    <source>
        <dbReference type="SAM" id="SignalP"/>
    </source>
</evidence>
<dbReference type="EMBL" id="AP018694">
    <property type="protein sequence ID" value="BBE16238.1"/>
    <property type="molecule type" value="Genomic_DNA"/>
</dbReference>
<protein>
    <recommendedName>
        <fullName evidence="4">Outer membrane protein beta-barrel domain-containing protein</fullName>
    </recommendedName>
</protein>
<gene>
    <name evidence="2" type="ORF">AQPE_0375</name>
</gene>
<dbReference type="AlphaFoldDB" id="A0A5K7S3T7"/>